<name>A0A4P7AGX6_9MOLU</name>
<keyword evidence="5" id="KW-0819">tRNA processing</keyword>
<dbReference type="InterPro" id="IPR003442">
    <property type="entry name" value="T6A_TsaE"/>
</dbReference>
<evidence type="ECO:0000256" key="8">
    <source>
        <dbReference type="ARBA" id="ARBA00022840"/>
    </source>
</evidence>
<accession>A0A4P7AGX6</accession>
<evidence type="ECO:0000256" key="4">
    <source>
        <dbReference type="ARBA" id="ARBA00022490"/>
    </source>
</evidence>
<comment type="subcellular location">
    <subcellularLocation>
        <location evidence="1">Cytoplasm</location>
    </subcellularLocation>
</comment>
<dbReference type="KEGG" id="sgq:SGLAD_v1c01980"/>
<dbReference type="GO" id="GO:0005524">
    <property type="term" value="F:ATP binding"/>
    <property type="evidence" value="ECO:0007669"/>
    <property type="project" value="UniProtKB-KW"/>
</dbReference>
<dbReference type="NCBIfam" id="TIGR00150">
    <property type="entry name" value="T6A_YjeE"/>
    <property type="match status" value="1"/>
</dbReference>
<evidence type="ECO:0000256" key="2">
    <source>
        <dbReference type="ARBA" id="ARBA00007599"/>
    </source>
</evidence>
<evidence type="ECO:0000256" key="9">
    <source>
        <dbReference type="ARBA" id="ARBA00022842"/>
    </source>
</evidence>
<dbReference type="GO" id="GO:0005737">
    <property type="term" value="C:cytoplasm"/>
    <property type="evidence" value="ECO:0007669"/>
    <property type="project" value="UniProtKB-SubCell"/>
</dbReference>
<dbReference type="OrthoDB" id="9815896at2"/>
<dbReference type="InterPro" id="IPR027417">
    <property type="entry name" value="P-loop_NTPase"/>
</dbReference>
<keyword evidence="7" id="KW-0547">Nucleotide-binding</keyword>
<dbReference type="PANTHER" id="PTHR33540:SF2">
    <property type="entry name" value="TRNA THREONYLCARBAMOYLADENOSINE BIOSYNTHESIS PROTEIN TSAE"/>
    <property type="match status" value="1"/>
</dbReference>
<dbReference type="GO" id="GO:0046872">
    <property type="term" value="F:metal ion binding"/>
    <property type="evidence" value="ECO:0007669"/>
    <property type="project" value="UniProtKB-KW"/>
</dbReference>
<evidence type="ECO:0000313" key="12">
    <source>
        <dbReference type="Proteomes" id="UP000294309"/>
    </source>
</evidence>
<dbReference type="Gene3D" id="3.40.50.300">
    <property type="entry name" value="P-loop containing nucleotide triphosphate hydrolases"/>
    <property type="match status" value="1"/>
</dbReference>
<evidence type="ECO:0000256" key="3">
    <source>
        <dbReference type="ARBA" id="ARBA00019010"/>
    </source>
</evidence>
<dbReference type="GO" id="GO:0002949">
    <property type="term" value="P:tRNA threonylcarbamoyladenosine modification"/>
    <property type="evidence" value="ECO:0007669"/>
    <property type="project" value="InterPro"/>
</dbReference>
<reference evidence="11 12" key="1">
    <citation type="submission" date="2019-03" db="EMBL/GenBank/DDBJ databases">
        <title>Complete genome sequence of Spiroplasma gladiatoris TG-1 (DSM 22552).</title>
        <authorList>
            <person name="Lin Y.-C."/>
            <person name="Chou L."/>
            <person name="Kuo C.-H."/>
        </authorList>
    </citation>
    <scope>NUCLEOTIDE SEQUENCE [LARGE SCALE GENOMIC DNA]</scope>
    <source>
        <strain evidence="11 12">TG-1</strain>
    </source>
</reference>
<keyword evidence="9" id="KW-0460">Magnesium</keyword>
<evidence type="ECO:0000256" key="10">
    <source>
        <dbReference type="ARBA" id="ARBA00032441"/>
    </source>
</evidence>
<evidence type="ECO:0000256" key="1">
    <source>
        <dbReference type="ARBA" id="ARBA00004496"/>
    </source>
</evidence>
<proteinExistence type="inferred from homology"/>
<dbReference type="SUPFAM" id="SSF52540">
    <property type="entry name" value="P-loop containing nucleoside triphosphate hydrolases"/>
    <property type="match status" value="1"/>
</dbReference>
<dbReference type="PANTHER" id="PTHR33540">
    <property type="entry name" value="TRNA THREONYLCARBAMOYLADENOSINE BIOSYNTHESIS PROTEIN TSAE"/>
    <property type="match status" value="1"/>
</dbReference>
<keyword evidence="6" id="KW-0479">Metal-binding</keyword>
<protein>
    <recommendedName>
        <fullName evidence="3">tRNA threonylcarbamoyladenosine biosynthesis protein TsaE</fullName>
    </recommendedName>
    <alternativeName>
        <fullName evidence="10">t(6)A37 threonylcarbamoyladenosine biosynthesis protein TsaE</fullName>
    </alternativeName>
</protein>
<organism evidence="11 12">
    <name type="scientific">Spiroplasma gladiatoris</name>
    <dbReference type="NCBI Taxonomy" id="2143"/>
    <lineage>
        <taxon>Bacteria</taxon>
        <taxon>Bacillati</taxon>
        <taxon>Mycoplasmatota</taxon>
        <taxon>Mollicutes</taxon>
        <taxon>Entomoplasmatales</taxon>
        <taxon>Spiroplasmataceae</taxon>
        <taxon>Spiroplasma</taxon>
    </lineage>
</organism>
<dbReference type="EMBL" id="CP038013">
    <property type="protein sequence ID" value="QBQ07397.1"/>
    <property type="molecule type" value="Genomic_DNA"/>
</dbReference>
<keyword evidence="4" id="KW-0963">Cytoplasm</keyword>
<gene>
    <name evidence="11" type="primary">tsaE</name>
    <name evidence="11" type="ORF">SGLAD_v1c01980</name>
</gene>
<sequence>MIINSIDEIDQIINNVLPYCNKNTAILLDGDLGAGKTTFTKYLLKKLGVKQIVNSPTFVIMNQYQCKDLTINHVDAYRLNKNEEVEMYLEQFFDALNIIEWSNNLDINYEQHFKIIKISIKIIKEDIREFKVEVV</sequence>
<evidence type="ECO:0000313" key="11">
    <source>
        <dbReference type="EMBL" id="QBQ07397.1"/>
    </source>
</evidence>
<keyword evidence="12" id="KW-1185">Reference proteome</keyword>
<evidence type="ECO:0000256" key="7">
    <source>
        <dbReference type="ARBA" id="ARBA00022741"/>
    </source>
</evidence>
<dbReference type="Pfam" id="PF02367">
    <property type="entry name" value="TsaE"/>
    <property type="match status" value="1"/>
</dbReference>
<dbReference type="AlphaFoldDB" id="A0A4P7AGX6"/>
<dbReference type="Proteomes" id="UP000294309">
    <property type="component" value="Chromosome"/>
</dbReference>
<comment type="similarity">
    <text evidence="2">Belongs to the TsaE family.</text>
</comment>
<evidence type="ECO:0000256" key="6">
    <source>
        <dbReference type="ARBA" id="ARBA00022723"/>
    </source>
</evidence>
<keyword evidence="8" id="KW-0067">ATP-binding</keyword>
<evidence type="ECO:0000256" key="5">
    <source>
        <dbReference type="ARBA" id="ARBA00022694"/>
    </source>
</evidence>